<sequence length="118" mass="13978">MKKYHIPNKRYLLKKLYDSKNISKFDMKSEQLRFLGHDIIKNTMRRITRSLESSTKFLNEIKDKKQLQRFLGLKYNQEPWSQKHTNIPHPNAKIVVETDMGDIGLGGILKQKMMNSKD</sequence>
<proteinExistence type="predicted"/>
<gene>
    <name evidence="1" type="ORF">LSAT_V11C500253870</name>
</gene>
<dbReference type="EMBL" id="NBSK02000005">
    <property type="protein sequence ID" value="KAJ0206236.1"/>
    <property type="molecule type" value="Genomic_DNA"/>
</dbReference>
<comment type="caution">
    <text evidence="1">The sequence shown here is derived from an EMBL/GenBank/DDBJ whole genome shotgun (WGS) entry which is preliminary data.</text>
</comment>
<accession>A0A9R1VH42</accession>
<evidence type="ECO:0000313" key="1">
    <source>
        <dbReference type="EMBL" id="KAJ0206236.1"/>
    </source>
</evidence>
<dbReference type="AlphaFoldDB" id="A0A9R1VH42"/>
<keyword evidence="2" id="KW-1185">Reference proteome</keyword>
<organism evidence="1 2">
    <name type="scientific">Lactuca sativa</name>
    <name type="common">Garden lettuce</name>
    <dbReference type="NCBI Taxonomy" id="4236"/>
    <lineage>
        <taxon>Eukaryota</taxon>
        <taxon>Viridiplantae</taxon>
        <taxon>Streptophyta</taxon>
        <taxon>Embryophyta</taxon>
        <taxon>Tracheophyta</taxon>
        <taxon>Spermatophyta</taxon>
        <taxon>Magnoliopsida</taxon>
        <taxon>eudicotyledons</taxon>
        <taxon>Gunneridae</taxon>
        <taxon>Pentapetalae</taxon>
        <taxon>asterids</taxon>
        <taxon>campanulids</taxon>
        <taxon>Asterales</taxon>
        <taxon>Asteraceae</taxon>
        <taxon>Cichorioideae</taxon>
        <taxon>Cichorieae</taxon>
        <taxon>Lactucinae</taxon>
        <taxon>Lactuca</taxon>
    </lineage>
</organism>
<reference evidence="1 2" key="1">
    <citation type="journal article" date="2017" name="Nat. Commun.">
        <title>Genome assembly with in vitro proximity ligation data and whole-genome triplication in lettuce.</title>
        <authorList>
            <person name="Reyes-Chin-Wo S."/>
            <person name="Wang Z."/>
            <person name="Yang X."/>
            <person name="Kozik A."/>
            <person name="Arikit S."/>
            <person name="Song C."/>
            <person name="Xia L."/>
            <person name="Froenicke L."/>
            <person name="Lavelle D.O."/>
            <person name="Truco M.J."/>
            <person name="Xia R."/>
            <person name="Zhu S."/>
            <person name="Xu C."/>
            <person name="Xu H."/>
            <person name="Xu X."/>
            <person name="Cox K."/>
            <person name="Korf I."/>
            <person name="Meyers B.C."/>
            <person name="Michelmore R.W."/>
        </authorList>
    </citation>
    <scope>NUCLEOTIDE SEQUENCE [LARGE SCALE GENOMIC DNA]</scope>
    <source>
        <strain evidence="2">cv. Salinas</strain>
        <tissue evidence="1">Seedlings</tissue>
    </source>
</reference>
<dbReference type="InterPro" id="IPR043502">
    <property type="entry name" value="DNA/RNA_pol_sf"/>
</dbReference>
<name>A0A9R1VH42_LACSA</name>
<dbReference type="Proteomes" id="UP000235145">
    <property type="component" value="Unassembled WGS sequence"/>
</dbReference>
<dbReference type="SUPFAM" id="SSF56672">
    <property type="entry name" value="DNA/RNA polymerases"/>
    <property type="match status" value="1"/>
</dbReference>
<protein>
    <submittedName>
        <fullName evidence="1">Uncharacterized protein</fullName>
    </submittedName>
</protein>
<evidence type="ECO:0000313" key="2">
    <source>
        <dbReference type="Proteomes" id="UP000235145"/>
    </source>
</evidence>